<keyword evidence="2" id="KW-0812">Transmembrane</keyword>
<feature type="compositionally biased region" description="Acidic residues" evidence="1">
    <location>
        <begin position="515"/>
        <end position="531"/>
    </location>
</feature>
<feature type="transmembrane region" description="Helical" evidence="2">
    <location>
        <begin position="154"/>
        <end position="177"/>
    </location>
</feature>
<feature type="transmembrane region" description="Helical" evidence="2">
    <location>
        <begin position="44"/>
        <end position="65"/>
    </location>
</feature>
<accession>A0A813X6M6</accession>
<dbReference type="PANTHER" id="PTHR21119:SF5">
    <property type="entry name" value="C2 DOMAIN-CONTAINING PROTEIN"/>
    <property type="match status" value="1"/>
</dbReference>
<sequence>MSSTTLPPNTFMNNPLINSITGYIAHLQQQNMFSKERIRSLKEGFLFTIGFFVLIYCLIRIQILFFWLLRLIFRLIFNIISFTLWLPLKIVRFLTPKSIDYDILFPLFWLCSILSFYISKYFHEHVCQFYDQHLSKRWKIFNSDQIKREDIKKYLFIATFIALLLLQTLFILMPIALSIRHHHENVKVPSTPVIVTQTTTATTVKTTTSKSPVKEVVETMSENLYKRFIDAFTDENETVINEKHSPLVSDEKLEDTFKTIQKDIGKRINNLKISDKEIEKKSSRFQRWIVYYLKAPFQKYESKKNVIVHSDNEQNKLEQEEEEENTELNSFSSSSVPDIDDDDESSESDDEDDDTDQAEPTTIIEQTLDTIQSKISLSEDKDAQDDDDESSESDNEDDDDDDDVDDTNQEEPTTIIKQTLDTIKSKISSSEDKDEQDEDDAEPSESDDKDDDTNQAEPTTIIEQTLDTIKSKISSSDDKDDDEDEDDDSSSKPSDIAENLREEIANELSSSIISDNEDSGGESDDEDDDDIVQSVTTANKIKEQLSTPIQKVKSFASAIANQFQNTFHSSSAEDDDDDDDDNGESGYETDDEGEQLQQQQSSTLTDKIKETLVEPVDKVLTDVKNKLSSSTSNDDEEEEEHSSILDHVKEDLIQPIETTAEHLHDKLSSLTDNDEDLSLFDRTKQSAGKFVASIEDQISSSVDDVNHKIADFVDSAEEFIKEKSEQIKEAIPKPDKVISKFKDQVVTPLEEKASKVKKNIKKKTEHLKTAVVNKIKSLKKPKTLTEKVKDKIETLTHTIQENFPGHKTKPKTLTEKVKDKIETLTHNIQDKLPGRKAKKNKNKKSKLSIRNKLNGWIDDAWNIWHLTKTKLAHIFISSTKHARHLPRYNTTSLYTAYTDIKCYDYTKSLSRYRLSKRKYLYFLDKYRRHSPFPVYLSILKSNGPKSYRQYPNSSCAYISKIPARSFKTQLYRFVRFWIIIGLIIFVLAFIYKWLSVRKTSNTSSFYHHDKSDRSSNKKQQTIISNKNDLHPPITTTTAATATPTATTEKRPSINKNTISSNTQSLDEEIEKQLRLWLQHEQNDGFRNISETCRLAINNTFLKQLERLSVETLQFANAKIRNVSQNTNQNRSGEITNDKIVINAVLDIDHLILNIVNTFKEQHFSLEIQKLSGQLYILLVINTSQYSIEANLQQLQINPVNIIDPNHALSADEKQNVIKLIDETIKRTVVRCLFRLSDNQENINSTTLYNSSPLSHSETNKTSISPNQLSTSSVQTNVSRSHQPSPTRYQPTDSIPTVLINDTTQNLYTNERLTDKQPKRLLIRIVKAVKLHDVEQPYCILELNHPKQIQQTTIAKNGLNPFWDERFLFECDDKSNQVRLQIIDRKTTNKRTGNNYVDTIYADVLIPFSYVTSTAYKQDVQISPQYPESIIRIEGRIFIVYGRIQTVSFERFFSLRPEIRSKNGHIRNNQRQNQPHLPTLQPIKSNSCSDLTKLPSQTNTQISSTSLDDNQIEKTEPLNLSTPPQLPPLERKLSIKTPVSTSIPLTPMESTGFTVQSPSHFTNRSLSLFETTLVNSSVRHHKPQSLLGTQSSSLEHPPTNNKEIKAPSFLSQTSNDWKQQDYTNRLRDPNNGYDVESLTDSQTWTYNDREANKIEHDYPQRYQQSPTNDFLASSYDAGNLTKHYGLSSSLYDDERDYSSTLPRSIAPHPTSTPFAPSVSLTPRDGNGHTGDKPQKSKSFMSSLKHLTLPRRKHHSKNKYDTNMSSQASSITQLNNSLQSPQTNITSHSLSSDYFLSSTMDPAPIRRSRSISQSFKNLFRSSSKKKAHAARADALGEFENGTHNYIGDNRNNLSTSVPTSKKLSFLQRRKSKQRAKQQSINSLSSYDCSRVESVRDTPVRANVGHPVMMTKSLVR</sequence>
<feature type="compositionally biased region" description="Acidic residues" evidence="1">
    <location>
        <begin position="572"/>
        <end position="594"/>
    </location>
</feature>
<dbReference type="Pfam" id="PF00168">
    <property type="entry name" value="C2"/>
    <property type="match status" value="1"/>
</dbReference>
<feature type="transmembrane region" description="Helical" evidence="2">
    <location>
        <begin position="103"/>
        <end position="122"/>
    </location>
</feature>
<dbReference type="EMBL" id="CAJNON010000050">
    <property type="protein sequence ID" value="CAF0871396.1"/>
    <property type="molecule type" value="Genomic_DNA"/>
</dbReference>
<feature type="compositionally biased region" description="Acidic residues" evidence="1">
    <location>
        <begin position="478"/>
        <end position="488"/>
    </location>
</feature>
<feature type="compositionally biased region" description="Polar residues" evidence="1">
    <location>
        <begin position="455"/>
        <end position="468"/>
    </location>
</feature>
<feature type="compositionally biased region" description="Polar residues" evidence="1">
    <location>
        <begin position="1585"/>
        <end position="1600"/>
    </location>
</feature>
<feature type="compositionally biased region" description="Acidic residues" evidence="1">
    <location>
        <begin position="432"/>
        <end position="454"/>
    </location>
</feature>
<feature type="compositionally biased region" description="Acidic residues" evidence="1">
    <location>
        <begin position="338"/>
        <end position="357"/>
    </location>
</feature>
<feature type="compositionally biased region" description="Polar residues" evidence="1">
    <location>
        <begin position="1708"/>
        <end position="1719"/>
    </location>
</feature>
<organism evidence="4 5">
    <name type="scientific">Adineta steineri</name>
    <dbReference type="NCBI Taxonomy" id="433720"/>
    <lineage>
        <taxon>Eukaryota</taxon>
        <taxon>Metazoa</taxon>
        <taxon>Spiralia</taxon>
        <taxon>Gnathifera</taxon>
        <taxon>Rotifera</taxon>
        <taxon>Eurotatoria</taxon>
        <taxon>Bdelloidea</taxon>
        <taxon>Adinetida</taxon>
        <taxon>Adinetidae</taxon>
        <taxon>Adineta</taxon>
    </lineage>
</organism>
<comment type="caution">
    <text evidence="4">The sequence shown here is derived from an EMBL/GenBank/DDBJ whole genome shotgun (WGS) entry which is preliminary data.</text>
</comment>
<proteinExistence type="predicted"/>
<feature type="compositionally biased region" description="Low complexity" evidence="1">
    <location>
        <begin position="595"/>
        <end position="605"/>
    </location>
</feature>
<feature type="region of interest" description="Disordered" evidence="1">
    <location>
        <begin position="1838"/>
        <end position="1857"/>
    </location>
</feature>
<dbReference type="InterPro" id="IPR035892">
    <property type="entry name" value="C2_domain_sf"/>
</dbReference>
<evidence type="ECO:0000256" key="1">
    <source>
        <dbReference type="SAM" id="MobiDB-lite"/>
    </source>
</evidence>
<keyword evidence="2" id="KW-0472">Membrane</keyword>
<feature type="compositionally biased region" description="Acidic residues" evidence="1">
    <location>
        <begin position="382"/>
        <end position="409"/>
    </location>
</feature>
<reference evidence="4" key="1">
    <citation type="submission" date="2021-02" db="EMBL/GenBank/DDBJ databases">
        <authorList>
            <person name="Nowell W R."/>
        </authorList>
    </citation>
    <scope>NUCLEOTIDE SEQUENCE</scope>
</reference>
<feature type="region of interest" description="Disordered" evidence="1">
    <location>
        <begin position="1244"/>
        <end position="1295"/>
    </location>
</feature>
<evidence type="ECO:0000256" key="2">
    <source>
        <dbReference type="SAM" id="Phobius"/>
    </source>
</evidence>
<feature type="region of interest" description="Disordered" evidence="1">
    <location>
        <begin position="566"/>
        <end position="643"/>
    </location>
</feature>
<feature type="transmembrane region" description="Helical" evidence="2">
    <location>
        <begin position="71"/>
        <end position="91"/>
    </location>
</feature>
<feature type="region of interest" description="Disordered" evidence="1">
    <location>
        <begin position="1003"/>
        <end position="1058"/>
    </location>
</feature>
<feature type="region of interest" description="Disordered" evidence="1">
    <location>
        <begin position="1462"/>
        <end position="1484"/>
    </location>
</feature>
<feature type="compositionally biased region" description="Basic and acidic residues" evidence="1">
    <location>
        <begin position="1724"/>
        <end position="1733"/>
    </location>
</feature>
<dbReference type="PROSITE" id="PS50004">
    <property type="entry name" value="C2"/>
    <property type="match status" value="1"/>
</dbReference>
<dbReference type="OrthoDB" id="10053481at2759"/>
<evidence type="ECO:0000313" key="4">
    <source>
        <dbReference type="EMBL" id="CAF0871396.1"/>
    </source>
</evidence>
<feature type="compositionally biased region" description="Basic and acidic residues" evidence="1">
    <location>
        <begin position="1006"/>
        <end position="1015"/>
    </location>
</feature>
<protein>
    <recommendedName>
        <fullName evidence="3">C2 domain-containing protein</fullName>
    </recommendedName>
</protein>
<evidence type="ECO:0000313" key="5">
    <source>
        <dbReference type="Proteomes" id="UP000663891"/>
    </source>
</evidence>
<feature type="region of interest" description="Disordered" evidence="1">
    <location>
        <begin position="1691"/>
        <end position="1738"/>
    </location>
</feature>
<feature type="compositionally biased region" description="Polar residues" evidence="1">
    <location>
        <begin position="358"/>
        <end position="376"/>
    </location>
</feature>
<dbReference type="SUPFAM" id="SSF49562">
    <property type="entry name" value="C2 domain (Calcium/lipid-binding domain, CaLB)"/>
    <property type="match status" value="1"/>
</dbReference>
<dbReference type="Proteomes" id="UP000663891">
    <property type="component" value="Unassembled WGS sequence"/>
</dbReference>
<feature type="domain" description="C2" evidence="3">
    <location>
        <begin position="1301"/>
        <end position="1422"/>
    </location>
</feature>
<name>A0A813X6M6_9BILA</name>
<feature type="compositionally biased region" description="Basic and acidic residues" evidence="1">
    <location>
        <begin position="606"/>
        <end position="625"/>
    </location>
</feature>
<dbReference type="InterPro" id="IPR039934">
    <property type="entry name" value="C2CD2/C2CD2L"/>
</dbReference>
<feature type="compositionally biased region" description="Polar residues" evidence="1">
    <location>
        <begin position="1465"/>
        <end position="1484"/>
    </location>
</feature>
<keyword evidence="2" id="KW-1133">Transmembrane helix</keyword>
<feature type="compositionally biased region" description="Polar residues" evidence="1">
    <location>
        <begin position="410"/>
        <end position="422"/>
    </location>
</feature>
<dbReference type="SMART" id="SM00239">
    <property type="entry name" value="C2"/>
    <property type="match status" value="1"/>
</dbReference>
<feature type="compositionally biased region" description="Polar residues" evidence="1">
    <location>
        <begin position="1847"/>
        <end position="1857"/>
    </location>
</feature>
<dbReference type="InterPro" id="IPR000008">
    <property type="entry name" value="C2_dom"/>
</dbReference>
<dbReference type="Gene3D" id="2.60.40.150">
    <property type="entry name" value="C2 domain"/>
    <property type="match status" value="1"/>
</dbReference>
<feature type="region of interest" description="Disordered" evidence="1">
    <location>
        <begin position="313"/>
        <end position="547"/>
    </location>
</feature>
<dbReference type="PANTHER" id="PTHR21119">
    <property type="entry name" value="C2 DOMAIN-CONTAINING PROTEIN"/>
    <property type="match status" value="1"/>
</dbReference>
<gene>
    <name evidence="4" type="ORF">VCS650_LOCUS7742</name>
</gene>
<feature type="compositionally biased region" description="Polar residues" evidence="1">
    <location>
        <begin position="533"/>
        <end position="547"/>
    </location>
</feature>
<feature type="compositionally biased region" description="Low complexity" evidence="1">
    <location>
        <begin position="1034"/>
        <end position="1046"/>
    </location>
</feature>
<feature type="compositionally biased region" description="Low complexity" evidence="1">
    <location>
        <begin position="327"/>
        <end position="337"/>
    </location>
</feature>
<evidence type="ECO:0000259" key="3">
    <source>
        <dbReference type="PROSITE" id="PS50004"/>
    </source>
</evidence>
<feature type="region of interest" description="Disordered" evidence="1">
    <location>
        <begin position="1579"/>
        <end position="1615"/>
    </location>
</feature>
<feature type="compositionally biased region" description="Polar residues" evidence="1">
    <location>
        <begin position="1017"/>
        <end position="1026"/>
    </location>
</feature>